<evidence type="ECO:0000259" key="3">
    <source>
        <dbReference type="Pfam" id="PF13514"/>
    </source>
</evidence>
<feature type="coiled-coil region" evidence="1">
    <location>
        <begin position="393"/>
        <end position="473"/>
    </location>
</feature>
<feature type="transmembrane region" description="Helical" evidence="2">
    <location>
        <begin position="500"/>
        <end position="518"/>
    </location>
</feature>
<keyword evidence="2" id="KW-0472">Membrane</keyword>
<dbReference type="SUPFAM" id="SSF52540">
    <property type="entry name" value="P-loop containing nucleoside triphosphate hydrolases"/>
    <property type="match status" value="1"/>
</dbReference>
<feature type="domain" description="YhaN AAA" evidence="3">
    <location>
        <begin position="1"/>
        <end position="205"/>
    </location>
</feature>
<feature type="coiled-coil region" evidence="1">
    <location>
        <begin position="183"/>
        <end position="234"/>
    </location>
</feature>
<evidence type="ECO:0000313" key="5">
    <source>
        <dbReference type="Proteomes" id="UP001237207"/>
    </source>
</evidence>
<dbReference type="InterPro" id="IPR038734">
    <property type="entry name" value="YhaN_AAA"/>
</dbReference>
<keyword evidence="1" id="KW-0175">Coiled coil</keyword>
<feature type="coiled-coil region" evidence="1">
    <location>
        <begin position="535"/>
        <end position="657"/>
    </location>
</feature>
<keyword evidence="2" id="KW-1133">Transmembrane helix</keyword>
<accession>A0AAJ1SXM5</accession>
<proteinExistence type="predicted"/>
<dbReference type="Gene3D" id="3.40.50.300">
    <property type="entry name" value="P-loop containing nucleotide triphosphate hydrolases"/>
    <property type="match status" value="2"/>
</dbReference>
<keyword evidence="5" id="KW-1185">Reference proteome</keyword>
<feature type="coiled-coil region" evidence="1">
    <location>
        <begin position="288"/>
        <end position="355"/>
    </location>
</feature>
<evidence type="ECO:0000256" key="1">
    <source>
        <dbReference type="SAM" id="Coils"/>
    </source>
</evidence>
<gene>
    <name evidence="4" type="ORF">J2S13_001145</name>
</gene>
<dbReference type="AlphaFoldDB" id="A0AAJ1SXM5"/>
<dbReference type="EMBL" id="JAUSUC010000010">
    <property type="protein sequence ID" value="MDQ0214748.1"/>
    <property type="molecule type" value="Genomic_DNA"/>
</dbReference>
<dbReference type="Proteomes" id="UP001237207">
    <property type="component" value="Unassembled WGS sequence"/>
</dbReference>
<reference evidence="4" key="1">
    <citation type="submission" date="2023-07" db="EMBL/GenBank/DDBJ databases">
        <title>Genomic Encyclopedia of Type Strains, Phase IV (KMG-IV): sequencing the most valuable type-strain genomes for metagenomic binning, comparative biology and taxonomic classification.</title>
        <authorList>
            <person name="Goeker M."/>
        </authorList>
    </citation>
    <scope>NUCLEOTIDE SEQUENCE</scope>
    <source>
        <strain evidence="4">DSM 23947</strain>
    </source>
</reference>
<keyword evidence="2" id="KW-0812">Transmembrane</keyword>
<feature type="coiled-coil region" evidence="1">
    <location>
        <begin position="693"/>
        <end position="799"/>
    </location>
</feature>
<sequence length="986" mass="117352">MKILSLHIYAYGKLEDYHLSDIPNLQVIYGKNEAGKSTLMSFIHSILFGFPTKQQAKQRYEPKTHTKYGGVMKINSKTYGTAVIERIKGRSPEEVIVRLEDGRTGGEDFLKEILHGMNEHFYRNIFSFDVHGLQKIHQLKEEDIGRFLFSASASGTDALLKIENELQKEMEKLFKPNGRNPVINKQIQRLRELEQQLKNGKKKNDQYGKVIIKIEELQHEINHLLSEEKKIREERSSIQQIESLWPIYVEKIEIERKLEPLQAIVFPIDGLDRFENFQQRRLHLQASLDAALEEQNKITDELNQREKEIITTEDEANIQKIIETKPQYQQWLIDQNRLEQKKAEVEGEINRIQSDLHFYEVSEEEVASLNTGIEMKGRLKKGIQNHFMLKNRLDEYIERLKMIDQQIKVIEEQCSQIENQLLPEQEFRTLQTRVNEKHIDTLQQKYEWTKSQLNQVEQQKSAEERFRKNEQKQFKMIISFILGIFLLSSAFAIVFNRWELLMIGVIALILLFLIKRGAKSNKIHLPQDQEIRAELVELEEKINQYEQPANQLLRHQLKQQQQLREQWKQLILTLEKDEREKEQWSDRYQQIHQDVIENEEVLMELKNELFLSTEMEWSMMEEAFDEIVQLKELQRIKKAYEKQLAENEINLQEFRLLMEKTANNYDIHTKNENELFVRLKDMQLRSQEGQLHRKELIKKQKELEQQIRRLKKEKQEIDQEIHTLFTIASIENEEDFRLQAQRNKEKEKLAEKLVLLKEQLPKDPILIEKWTESDLQKKKEDLRAQLETCLQKIKLHQEQLAALNYEKNILEEGGTYSNILHEFHQQKSILNKQAKKWAQLAITKYSFLKTMDQYKQKKLPAIIQYAEKFLFILTNGQYIRLFVEENGVFKVERNDGMFFDMQELSQATGEQVYTSLRFALAHVLQPEFPYPIIIDDGFVHFDHQRTKAVIDLIKELSRSSQVLIFTCHKHLIDHFKPEQIYVMAEY</sequence>
<dbReference type="Pfam" id="PF13514">
    <property type="entry name" value="AAA_27"/>
    <property type="match status" value="1"/>
</dbReference>
<feature type="transmembrane region" description="Helical" evidence="2">
    <location>
        <begin position="474"/>
        <end position="494"/>
    </location>
</feature>
<comment type="caution">
    <text evidence="4">The sequence shown here is derived from an EMBL/GenBank/DDBJ whole genome shotgun (WGS) entry which is preliminary data.</text>
</comment>
<protein>
    <submittedName>
        <fullName evidence="4">Uncharacterized protein YhaN</fullName>
    </submittedName>
</protein>
<organism evidence="4 5">
    <name type="scientific">Oikeobacillus pervagus</name>
    <dbReference type="NCBI Taxonomy" id="1325931"/>
    <lineage>
        <taxon>Bacteria</taxon>
        <taxon>Bacillati</taxon>
        <taxon>Bacillota</taxon>
        <taxon>Bacilli</taxon>
        <taxon>Bacillales</taxon>
        <taxon>Bacillaceae</taxon>
        <taxon>Oikeobacillus</taxon>
    </lineage>
</organism>
<evidence type="ECO:0000256" key="2">
    <source>
        <dbReference type="SAM" id="Phobius"/>
    </source>
</evidence>
<dbReference type="RefSeq" id="WP_307256736.1">
    <property type="nucleotide sequence ID" value="NZ_JAUSUC010000010.1"/>
</dbReference>
<evidence type="ECO:0000313" key="4">
    <source>
        <dbReference type="EMBL" id="MDQ0214748.1"/>
    </source>
</evidence>
<name>A0AAJ1SXM5_9BACI</name>
<dbReference type="PANTHER" id="PTHR41259:SF1">
    <property type="entry name" value="DOUBLE-STRAND BREAK REPAIR RAD50 ATPASE, PUTATIVE-RELATED"/>
    <property type="match status" value="1"/>
</dbReference>
<dbReference type="InterPro" id="IPR027417">
    <property type="entry name" value="P-loop_NTPase"/>
</dbReference>
<dbReference type="PANTHER" id="PTHR41259">
    <property type="entry name" value="DOUBLE-STRAND BREAK REPAIR RAD50 ATPASE, PUTATIVE-RELATED"/>
    <property type="match status" value="1"/>
</dbReference>